<keyword evidence="2 8" id="KW-0696">RNA-directed RNA polymerase</keyword>
<keyword evidence="13" id="KW-1185">Reference proteome</keyword>
<dbReference type="Proteomes" id="UP000827092">
    <property type="component" value="Unassembled WGS sequence"/>
</dbReference>
<organism evidence="12 13">
    <name type="scientific">Oedothorax gibbosus</name>
    <dbReference type="NCBI Taxonomy" id="931172"/>
    <lineage>
        <taxon>Eukaryota</taxon>
        <taxon>Metazoa</taxon>
        <taxon>Ecdysozoa</taxon>
        <taxon>Arthropoda</taxon>
        <taxon>Chelicerata</taxon>
        <taxon>Arachnida</taxon>
        <taxon>Araneae</taxon>
        <taxon>Araneomorphae</taxon>
        <taxon>Entelegynae</taxon>
        <taxon>Araneoidea</taxon>
        <taxon>Linyphiidae</taxon>
        <taxon>Erigoninae</taxon>
        <taxon>Oedothorax</taxon>
    </lineage>
</organism>
<evidence type="ECO:0000313" key="12">
    <source>
        <dbReference type="EMBL" id="KAG8198905.1"/>
    </source>
</evidence>
<evidence type="ECO:0000256" key="1">
    <source>
        <dbReference type="ARBA" id="ARBA00005762"/>
    </source>
</evidence>
<comment type="caution">
    <text evidence="12">The sequence shown here is derived from an EMBL/GenBank/DDBJ whole genome shotgun (WGS) entry which is preliminary data.</text>
</comment>
<evidence type="ECO:0000256" key="2">
    <source>
        <dbReference type="ARBA" id="ARBA00022484"/>
    </source>
</evidence>
<keyword evidence="4 8" id="KW-0548">Nucleotidyltransferase</keyword>
<comment type="catalytic activity">
    <reaction evidence="7 8">
        <text>RNA(n) + a ribonucleoside 5'-triphosphate = RNA(n+1) + diphosphate</text>
        <dbReference type="Rhea" id="RHEA:21248"/>
        <dbReference type="Rhea" id="RHEA-COMP:14527"/>
        <dbReference type="Rhea" id="RHEA-COMP:17342"/>
        <dbReference type="ChEBI" id="CHEBI:33019"/>
        <dbReference type="ChEBI" id="CHEBI:61557"/>
        <dbReference type="ChEBI" id="CHEBI:140395"/>
        <dbReference type="EC" id="2.7.7.48"/>
    </reaction>
</comment>
<evidence type="ECO:0000256" key="5">
    <source>
        <dbReference type="ARBA" id="ARBA00022884"/>
    </source>
</evidence>
<keyword evidence="3 8" id="KW-0808">Transferase</keyword>
<evidence type="ECO:0000259" key="11">
    <source>
        <dbReference type="Pfam" id="PF26253"/>
    </source>
</evidence>
<keyword evidence="6" id="KW-0943">RNA-mediated gene silencing</keyword>
<dbReference type="Pfam" id="PF26253">
    <property type="entry name" value="RdRP_head"/>
    <property type="match status" value="1"/>
</dbReference>
<feature type="domain" description="PH-like" evidence="10">
    <location>
        <begin position="152"/>
        <end position="271"/>
    </location>
</feature>
<evidence type="ECO:0000259" key="9">
    <source>
        <dbReference type="Pfam" id="PF05183"/>
    </source>
</evidence>
<dbReference type="InterPro" id="IPR007855">
    <property type="entry name" value="RDRP"/>
</dbReference>
<dbReference type="PANTHER" id="PTHR23079">
    <property type="entry name" value="RNA-DEPENDENT RNA POLYMERASE"/>
    <property type="match status" value="1"/>
</dbReference>
<dbReference type="GO" id="GO:0003723">
    <property type="term" value="F:RNA binding"/>
    <property type="evidence" value="ECO:0007669"/>
    <property type="project" value="UniProtKB-KW"/>
</dbReference>
<evidence type="ECO:0000256" key="7">
    <source>
        <dbReference type="ARBA" id="ARBA00048744"/>
    </source>
</evidence>
<dbReference type="InterPro" id="IPR057596">
    <property type="entry name" value="RDRP_core"/>
</dbReference>
<proteinExistence type="inferred from homology"/>
<name>A0AAV6VS21_9ARAC</name>
<dbReference type="Pfam" id="PF05183">
    <property type="entry name" value="RdRP"/>
    <property type="match status" value="1"/>
</dbReference>
<dbReference type="PANTHER" id="PTHR23079:SF55">
    <property type="entry name" value="RNA-DIRECTED RNA POLYMERASE"/>
    <property type="match status" value="1"/>
</dbReference>
<comment type="similarity">
    <text evidence="1 8">Belongs to the RdRP family.</text>
</comment>
<dbReference type="EC" id="2.7.7.48" evidence="8"/>
<gene>
    <name evidence="12" type="ORF">JTE90_015117</name>
</gene>
<dbReference type="GO" id="GO:0003968">
    <property type="term" value="F:RNA-directed RNA polymerase activity"/>
    <property type="evidence" value="ECO:0007669"/>
    <property type="project" value="UniProtKB-KW"/>
</dbReference>
<dbReference type="InterPro" id="IPR058752">
    <property type="entry name" value="RDRP_C_head"/>
</dbReference>
<dbReference type="EMBL" id="JAFNEN010000034">
    <property type="protein sequence ID" value="KAG8198905.1"/>
    <property type="molecule type" value="Genomic_DNA"/>
</dbReference>
<dbReference type="InterPro" id="IPR057493">
    <property type="entry name" value="PH_RdRP-assoc"/>
</dbReference>
<dbReference type="GO" id="GO:0030422">
    <property type="term" value="P:siRNA processing"/>
    <property type="evidence" value="ECO:0007669"/>
    <property type="project" value="TreeGrafter"/>
</dbReference>
<feature type="domain" description="RDRP C-terminal head" evidence="11">
    <location>
        <begin position="1075"/>
        <end position="1217"/>
    </location>
</feature>
<evidence type="ECO:0000256" key="8">
    <source>
        <dbReference type="RuleBase" id="RU363098"/>
    </source>
</evidence>
<sequence length="1485" mass="170802">MSHPQMMFEKNLMIYQQNTDVITFAAHIEDLSSTGVIKIGLRNRKMLERNFKFIVRFLNEQNNYDEYVSQAKSFFDSLEQQNFQHSIIFGDAYKTMDEFSCDSELYEIPLTITCTDVKRESDVQNFASATGRQWCDKARNNIYLHWLLPEKGNLFSTNYNNHYGSAKVSEFAFGTMPNMKDFIQCYRFQERGYLSDMLCSYSHLERNFVLYISNTHKRNCAQTDDMGYKIMISYDSLIRIVTDTDTNKESAEFYLHMEHTPLIYVCRPETKPPVAVDSQADFNAPKRVSKAKELELGSDRFERTFQMGCQCNHTFCDNKIHIGKAPVLKIVIPDKFQARWLVEQLILRRAKKTEVCFTSMKMLKIPERPQKAFPWPLRTKIPEQDKFSCDYAWKVICSRSLAIFHEISLKDAESPGYAQKVWKDLSDAAVKNPSAVAKALFHIADMVDKGILFPFKYTFQKKFTYFCHFVELNKLPKGMCYVRRVIITPSKVIFRPPYEHFDNRIVRKFGVEYMLRVSIQDDNFSKLTYAVQYNSKKQDITNKVVYQTLLNGLQVGSRHYEVLAASTSQLREHGLWMYASDPNRNNAWTIRKWMGDFSGITNVAKYMARMGQCLSTTEEGVHVCLDSNSEIVLKEFKSDCLKYIFSDGIGVISSSLADEVRTALTKNQLLSLENPSCYQPSAFQIRYKGCKGMVVEWQRPGRAIGIRPSMKKFECNTSDNLEIVKTSAPRKLYLNKHLITILEQMGIPKETFFDLQSNMMLHLLDSLMQENLAASLLLHNISLYFPFKDMHQAGFSITTEPFFRSLLLSVFKSLAENLRSSMRVEIPEEYGRNMLGVLDETKTLKYGEVFVQYTESTSDPNSRVKILKGPVVVTKNPTLHPGDVRRLMAVDNPDLRHIKDCVVFPAQGPRPHPDEMAGSDLDGDEFVVLWYKPLIFKRQNYPPMDYPVYEETSRKDKINLEDMIEFFCLYIQNDNIGSFAHAHLVWADLRKNGIFSTKCMKIAERYPYVLDFAKHGATEHLNKSSRPDQYPDFMQKGLIANSYHSKRALGSLYRSSRVLDACSSKINLSIQSVTVDPDLNYPGWEKYEESAERHRKKYVSMIQEILQRYNLQCETEAITGVVELEVSKKWRHELADVAKVVKSYLQNIMMTFKNIFTLECQDEVTKCNLNDSDSKECKFQRASAWYMVVYGKGTSVGLSFPWVLSDILVDLKFNRCVQVTRENLLFADLDDGIQQCIISGSLELHAKEGIECLCWSTTKAILLGWISKARLNIWSLNEAEACNRCFDRIMSHFQSDASIICCSTISKNTCTCSESCLPSKLVLHALKFFVKYIKDSIGSCSEGCDGFIPRNLQELSLQTLAYLAITRNISYLGLQYEVAGSATIAADDLFEEEEGDPIKIPVKTDILKNIVERFREKMMAYLKKSSGVKRIFFVLERDLRGNLSLIVHSSGKNWQRWNLQEILLDPNLTQKLVTCLGLTANQVAA</sequence>
<feature type="domain" description="RDRP core" evidence="9">
    <location>
        <begin position="487"/>
        <end position="1055"/>
    </location>
</feature>
<protein>
    <recommendedName>
        <fullName evidence="8">RNA-dependent RNA polymerase</fullName>
        <ecNumber evidence="8">2.7.7.48</ecNumber>
    </recommendedName>
</protein>
<accession>A0AAV6VS21</accession>
<dbReference type="GO" id="GO:0031380">
    <property type="term" value="C:nuclear RNA-directed RNA polymerase complex"/>
    <property type="evidence" value="ECO:0007669"/>
    <property type="project" value="TreeGrafter"/>
</dbReference>
<evidence type="ECO:0000259" key="10">
    <source>
        <dbReference type="Pfam" id="PF25359"/>
    </source>
</evidence>
<evidence type="ECO:0000256" key="6">
    <source>
        <dbReference type="ARBA" id="ARBA00023158"/>
    </source>
</evidence>
<reference evidence="12 13" key="1">
    <citation type="journal article" date="2022" name="Nat. Ecol. Evol.">
        <title>A masculinizing supergene underlies an exaggerated male reproductive morph in a spider.</title>
        <authorList>
            <person name="Hendrickx F."/>
            <person name="De Corte Z."/>
            <person name="Sonet G."/>
            <person name="Van Belleghem S.M."/>
            <person name="Kostlbacher S."/>
            <person name="Vangestel C."/>
        </authorList>
    </citation>
    <scope>NUCLEOTIDE SEQUENCE [LARGE SCALE GENOMIC DNA]</scope>
    <source>
        <strain evidence="12">W744_W776</strain>
    </source>
</reference>
<keyword evidence="5 8" id="KW-0694">RNA-binding</keyword>
<dbReference type="Pfam" id="PF25359">
    <property type="entry name" value="PH_met_RdRP"/>
    <property type="match status" value="1"/>
</dbReference>
<evidence type="ECO:0000256" key="3">
    <source>
        <dbReference type="ARBA" id="ARBA00022679"/>
    </source>
</evidence>
<evidence type="ECO:0000256" key="4">
    <source>
        <dbReference type="ARBA" id="ARBA00022695"/>
    </source>
</evidence>
<evidence type="ECO:0000313" key="13">
    <source>
        <dbReference type="Proteomes" id="UP000827092"/>
    </source>
</evidence>